<dbReference type="STRING" id="443254.Marpi_0273"/>
<evidence type="ECO:0000259" key="1">
    <source>
        <dbReference type="Pfam" id="PF09706"/>
    </source>
</evidence>
<protein>
    <submittedName>
        <fullName evidence="2">CRISPR-associated protein (Cas_CXXC_CXXC)</fullName>
    </submittedName>
</protein>
<dbReference type="AlphaFoldDB" id="H2J3Z7"/>
<dbReference type="eggNOG" id="ENOG502Z8CM">
    <property type="taxonomic scope" value="Bacteria"/>
</dbReference>
<gene>
    <name evidence="2" type="ordered locus">Marpi_0273</name>
</gene>
<proteinExistence type="predicted"/>
<accession>H2J3Z7</accession>
<reference evidence="3" key="2">
    <citation type="submission" date="2012-01" db="EMBL/GenBank/DDBJ databases">
        <title>Complete sequence of chromosome of Marinitoga piezophila KA3.</title>
        <authorList>
            <person name="Lucas S."/>
            <person name="Han J."/>
            <person name="Lapidus A."/>
            <person name="Cheng J.-F."/>
            <person name="Goodwin L."/>
            <person name="Pitluck S."/>
            <person name="Peters L."/>
            <person name="Mikhailova N."/>
            <person name="Teshima H."/>
            <person name="Detter J.C."/>
            <person name="Han C."/>
            <person name="Tapia R."/>
            <person name="Land M."/>
            <person name="Hauser L."/>
            <person name="Kyrpides N."/>
            <person name="Ivanova N."/>
            <person name="Pagani I."/>
            <person name="Jebbar M."/>
            <person name="Vannier P."/>
            <person name="Oger P."/>
            <person name="Cario A."/>
            <person name="Bartlett D."/>
            <person name="Noll K.M."/>
            <person name="Woyke T."/>
        </authorList>
    </citation>
    <scope>NUCLEOTIDE SEQUENCE [LARGE SCALE GENOMIC DNA]</scope>
    <source>
        <strain evidence="3">DSM 14283 / JCM 11233 / KA3</strain>
    </source>
</reference>
<reference evidence="2 3" key="1">
    <citation type="journal article" date="2012" name="J. Bacteriol.">
        <title>Complete Genome Sequence of the Thermophilic, Piezophilic, Heterotrophic Bacterium Marinitoga piezophila KA3.</title>
        <authorList>
            <person name="Lucas S."/>
            <person name="Han J."/>
            <person name="Lapidus A."/>
            <person name="Cheng J.F."/>
            <person name="Goodwin L.A."/>
            <person name="Pitluck S."/>
            <person name="Peters L."/>
            <person name="Mikhailova N."/>
            <person name="Teshima H."/>
            <person name="Detter J.C."/>
            <person name="Han C."/>
            <person name="Tapia R."/>
            <person name="Land M."/>
            <person name="Hauser L."/>
            <person name="Kyrpides N.C."/>
            <person name="Ivanova N."/>
            <person name="Pagani I."/>
            <person name="Vannier P."/>
            <person name="Oger P."/>
            <person name="Bartlett D.H."/>
            <person name="Noll K.M."/>
            <person name="Woyke T."/>
            <person name="Jebbar M."/>
        </authorList>
    </citation>
    <scope>NUCLEOTIDE SEQUENCE [LARGE SCALE GENOMIC DNA]</scope>
    <source>
        <strain evidence="3">DSM 14283 / JCM 11233 / KA3</strain>
    </source>
</reference>
<dbReference type="Pfam" id="PF09706">
    <property type="entry name" value="Cas_CXXC_CXXC"/>
    <property type="match status" value="1"/>
</dbReference>
<keyword evidence="3" id="KW-1185">Reference proteome</keyword>
<sequence>MVTGDPFVDAGGVVLEYLKNQFPEKNIIDLIDFAAEIFIYKWNGKIDSLQLNSNITHNSKRGSLEKQKKAKENVKKYFENILNSGSFSDASGYCRICGKKGKNFKVGRETFPLSGSGKFVNFHHGHENGILLCNDCITKLFFLPLAVLQMRKNLALLHVHSEKIKEYWIEKVIKKNLDNYSKNISEGILKSKLNNPKNALFEMASELINEFEAKNEYLQLFYFTNFGANPNCEIYILPNPVFRFISKVLRYCRKDWFVFIKRYYKVSKATWDYTTFEWVSEKEGKITKDYYQDEKNMVIEYLLEGKSLIGILKKFYRENFLKKKEVSSLILDYYLKEVKNMDLKQIELIKRLGKSIIEISRKENNFKKYLTMIEGANKAFQLRAIIITLIKKHYINGEEKPLITLDEYVNYLFPDGQYWSEIRDILLIYLYELLHEENIKNIDVEESNLEEPEDELIEF</sequence>
<dbReference type="InterPro" id="IPR019121">
    <property type="entry name" value="CRISPR-assoc_CXXC-CXXC_dom"/>
</dbReference>
<organism evidence="2 3">
    <name type="scientific">Marinitoga piezophila (strain DSM 14283 / JCM 11233 / KA3)</name>
    <dbReference type="NCBI Taxonomy" id="443254"/>
    <lineage>
        <taxon>Bacteria</taxon>
        <taxon>Thermotogati</taxon>
        <taxon>Thermotogota</taxon>
        <taxon>Thermotogae</taxon>
        <taxon>Petrotogales</taxon>
        <taxon>Petrotogaceae</taxon>
        <taxon>Marinitoga</taxon>
    </lineage>
</organism>
<name>H2J3Z7_MARPK</name>
<dbReference type="Proteomes" id="UP000007161">
    <property type="component" value="Chromosome"/>
</dbReference>
<dbReference type="HOGENOM" id="CLU_032781_0_0_0"/>
<evidence type="ECO:0000313" key="3">
    <source>
        <dbReference type="Proteomes" id="UP000007161"/>
    </source>
</evidence>
<dbReference type="KEGG" id="mpz:Marpi_0273"/>
<evidence type="ECO:0000313" key="2">
    <source>
        <dbReference type="EMBL" id="AEX84725.1"/>
    </source>
</evidence>
<dbReference type="EMBL" id="CP003257">
    <property type="protein sequence ID" value="AEX84725.1"/>
    <property type="molecule type" value="Genomic_DNA"/>
</dbReference>
<dbReference type="RefSeq" id="WP_014295797.1">
    <property type="nucleotide sequence ID" value="NC_016751.1"/>
</dbReference>
<feature type="domain" description="CRISPR-associated protein CXXC-CXXC" evidence="1">
    <location>
        <begin position="89"/>
        <end position="146"/>
    </location>
</feature>